<dbReference type="AlphaFoldDB" id="A0A5K3EY69"/>
<feature type="repeat" description="TPR" evidence="7">
    <location>
        <begin position="461"/>
        <end position="494"/>
    </location>
</feature>
<dbReference type="WBParaSite" id="MCU_003938-RA">
    <property type="protein sequence ID" value="MCU_003938-RA"/>
    <property type="gene ID" value="MCU_003938"/>
</dbReference>
<feature type="compositionally biased region" description="Polar residues" evidence="8">
    <location>
        <begin position="611"/>
        <end position="622"/>
    </location>
</feature>
<organism evidence="9">
    <name type="scientific">Mesocestoides corti</name>
    <name type="common">Flatworm</name>
    <dbReference type="NCBI Taxonomy" id="53468"/>
    <lineage>
        <taxon>Eukaryota</taxon>
        <taxon>Metazoa</taxon>
        <taxon>Spiralia</taxon>
        <taxon>Lophotrochozoa</taxon>
        <taxon>Platyhelminthes</taxon>
        <taxon>Cestoda</taxon>
        <taxon>Eucestoda</taxon>
        <taxon>Cyclophyllidea</taxon>
        <taxon>Mesocestoididae</taxon>
        <taxon>Mesocestoides</taxon>
    </lineage>
</organism>
<dbReference type="SMART" id="SM00028">
    <property type="entry name" value="TPR"/>
    <property type="match status" value="7"/>
</dbReference>
<dbReference type="GO" id="GO:0005680">
    <property type="term" value="C:anaphase-promoting complex"/>
    <property type="evidence" value="ECO:0007669"/>
    <property type="project" value="TreeGrafter"/>
</dbReference>
<dbReference type="InterPro" id="IPR019734">
    <property type="entry name" value="TPR_rpt"/>
</dbReference>
<keyword evidence="5 7" id="KW-0802">TPR repeat</keyword>
<evidence type="ECO:0000256" key="7">
    <source>
        <dbReference type="PROSITE-ProRule" id="PRU00339"/>
    </source>
</evidence>
<evidence type="ECO:0000256" key="8">
    <source>
        <dbReference type="SAM" id="MobiDB-lite"/>
    </source>
</evidence>
<evidence type="ECO:0000256" key="6">
    <source>
        <dbReference type="ARBA" id="ARBA00023306"/>
    </source>
</evidence>
<dbReference type="InterPro" id="IPR011990">
    <property type="entry name" value="TPR-like_helical_dom_sf"/>
</dbReference>
<evidence type="ECO:0000313" key="9">
    <source>
        <dbReference type="WBParaSite" id="MCU_003938-RA"/>
    </source>
</evidence>
<accession>A0A5K3EY69</accession>
<evidence type="ECO:0000256" key="1">
    <source>
        <dbReference type="ARBA" id="ARBA00022618"/>
    </source>
</evidence>
<dbReference type="SUPFAM" id="SSF48452">
    <property type="entry name" value="TPR-like"/>
    <property type="match status" value="2"/>
</dbReference>
<dbReference type="GO" id="GO:0051301">
    <property type="term" value="P:cell division"/>
    <property type="evidence" value="ECO:0007669"/>
    <property type="project" value="UniProtKB-KW"/>
</dbReference>
<evidence type="ECO:0000256" key="5">
    <source>
        <dbReference type="ARBA" id="ARBA00022803"/>
    </source>
</evidence>
<proteinExistence type="predicted"/>
<keyword evidence="2" id="KW-0677">Repeat</keyword>
<evidence type="ECO:0000256" key="4">
    <source>
        <dbReference type="ARBA" id="ARBA00022786"/>
    </source>
</evidence>
<evidence type="ECO:0000256" key="2">
    <source>
        <dbReference type="ARBA" id="ARBA00022737"/>
    </source>
</evidence>
<dbReference type="Gene3D" id="1.25.40.10">
    <property type="entry name" value="Tetratricopeptide repeat domain"/>
    <property type="match status" value="1"/>
</dbReference>
<keyword evidence="3" id="KW-0498">Mitosis</keyword>
<feature type="repeat" description="TPR" evidence="7">
    <location>
        <begin position="495"/>
        <end position="528"/>
    </location>
</feature>
<feature type="region of interest" description="Disordered" evidence="8">
    <location>
        <begin position="611"/>
        <end position="634"/>
    </location>
</feature>
<dbReference type="PROSITE" id="PS50293">
    <property type="entry name" value="TPR_REGION"/>
    <property type="match status" value="1"/>
</dbReference>
<dbReference type="GO" id="GO:0016567">
    <property type="term" value="P:protein ubiquitination"/>
    <property type="evidence" value="ECO:0007669"/>
    <property type="project" value="TreeGrafter"/>
</dbReference>
<keyword evidence="6" id="KW-0131">Cell cycle</keyword>
<dbReference type="Pfam" id="PF13432">
    <property type="entry name" value="TPR_16"/>
    <property type="match status" value="1"/>
</dbReference>
<name>A0A5K3EY69_MESCO</name>
<dbReference type="GO" id="GO:0031145">
    <property type="term" value="P:anaphase-promoting complex-dependent catabolic process"/>
    <property type="evidence" value="ECO:0007669"/>
    <property type="project" value="TreeGrafter"/>
</dbReference>
<keyword evidence="4" id="KW-0833">Ubl conjugation pathway</keyword>
<dbReference type="Pfam" id="PF13424">
    <property type="entry name" value="TPR_12"/>
    <property type="match status" value="1"/>
</dbReference>
<reference evidence="9" key="1">
    <citation type="submission" date="2019-11" db="UniProtKB">
        <authorList>
            <consortium name="WormBaseParasite"/>
        </authorList>
    </citation>
    <scope>IDENTIFICATION</scope>
</reference>
<dbReference type="PANTHER" id="PTHR12558">
    <property type="entry name" value="CELL DIVISION CYCLE 16,23,27"/>
    <property type="match status" value="1"/>
</dbReference>
<protein>
    <submittedName>
        <fullName evidence="9">TPR_REGION domain-containing protein</fullName>
    </submittedName>
</protein>
<sequence length="634" mass="70846">MCSDLDCIRVIVHRCMKMHQYRSAVFWADKMVHLSNGSVNDTLLLAEVLFNSGQYHRTIALLSNNDTVREGVYARFLIAQCYFKCNEFLQALSILDNLDIFQHASSKLTSSSFIAFQPRDGKLDRPQDCDQFSVSDSEYLPEGITISNLNSSIALLKGFVNEALNNIPLAVYWYKEAFRLDSFCYEAFEKLVKLEAFSSDDEKLLSKCDFPGLSPAFVPATRSLLLNKIPKSVFVELPPEMEPLKNSVDTLIAQAERFLSINHYRRCYEITSLILKHDPLNPECLPIHVSVLRMLNKSNDLFMLANQLVRIFPNCAISWFATGSYYLSTRKHDLAKRHLRKATQQDRRFGPAWLALGHAYAADSEHDQAIAAYCTAAQIVRHSHVPMMYIGVEYSSSGNHSLAERFMQHALQRSPSDPAILHELGSLALNLKRYNKALKLLKQAYVNISQLSGQVLAPYWEPLLNNLGHAYRELGNYEEALKMHSAALGLVENSPTTLESIGLIYAQMGRYEEAIRAFQTALALHPSLSDTALATEMLDICMREYARSLEPPAASSATAVKPPPLGRDIDGSPSITSFRLQSLLDDQPSLQTVSGIPSIKDDLDVFQAGTSLPQKASCSTPSAAIDDDVSMELD</sequence>
<dbReference type="PROSITE" id="PS50005">
    <property type="entry name" value="TPR"/>
    <property type="match status" value="2"/>
</dbReference>
<keyword evidence="1" id="KW-0132">Cell division</keyword>
<evidence type="ECO:0000256" key="3">
    <source>
        <dbReference type="ARBA" id="ARBA00022776"/>
    </source>
</evidence>
<dbReference type="PANTHER" id="PTHR12558:SF9">
    <property type="entry name" value="CELL DIVISION CYCLE PROTEIN 16 HOMOLOG"/>
    <property type="match status" value="1"/>
</dbReference>
<dbReference type="Pfam" id="PF12895">
    <property type="entry name" value="ANAPC3"/>
    <property type="match status" value="1"/>
</dbReference>
<feature type="compositionally biased region" description="Acidic residues" evidence="8">
    <location>
        <begin position="625"/>
        <end position="634"/>
    </location>
</feature>
<dbReference type="GO" id="GO:0045842">
    <property type="term" value="P:positive regulation of mitotic metaphase/anaphase transition"/>
    <property type="evidence" value="ECO:0007669"/>
    <property type="project" value="TreeGrafter"/>
</dbReference>
<dbReference type="GO" id="GO:0005737">
    <property type="term" value="C:cytoplasm"/>
    <property type="evidence" value="ECO:0007669"/>
    <property type="project" value="TreeGrafter"/>
</dbReference>